<keyword evidence="2" id="KW-0812">Transmembrane</keyword>
<dbReference type="AlphaFoldDB" id="A0A0L8FF35"/>
<feature type="transmembrane region" description="Helical" evidence="2">
    <location>
        <begin position="205"/>
        <end position="228"/>
    </location>
</feature>
<feature type="transmembrane region" description="Helical" evidence="2">
    <location>
        <begin position="412"/>
        <end position="432"/>
    </location>
</feature>
<evidence type="ECO:0000259" key="3">
    <source>
        <dbReference type="PROSITE" id="PS50850"/>
    </source>
</evidence>
<dbReference type="SUPFAM" id="SSF103473">
    <property type="entry name" value="MFS general substrate transporter"/>
    <property type="match status" value="1"/>
</dbReference>
<feature type="transmembrane region" description="Helical" evidence="2">
    <location>
        <begin position="286"/>
        <end position="312"/>
    </location>
</feature>
<evidence type="ECO:0000256" key="2">
    <source>
        <dbReference type="SAM" id="Phobius"/>
    </source>
</evidence>
<feature type="transmembrane region" description="Helical" evidence="2">
    <location>
        <begin position="351"/>
        <end position="370"/>
    </location>
</feature>
<feature type="domain" description="Major facilitator superfamily (MFS) profile" evidence="3">
    <location>
        <begin position="84"/>
        <end position="468"/>
    </location>
</feature>
<dbReference type="OMA" id="GVEITHM"/>
<protein>
    <recommendedName>
        <fullName evidence="3">Major facilitator superfamily (MFS) profile domain-containing protein</fullName>
    </recommendedName>
</protein>
<proteinExistence type="predicted"/>
<dbReference type="OrthoDB" id="6158660at2759"/>
<dbReference type="GO" id="GO:0008028">
    <property type="term" value="F:monocarboxylic acid transmembrane transporter activity"/>
    <property type="evidence" value="ECO:0007669"/>
    <property type="project" value="TreeGrafter"/>
</dbReference>
<organism evidence="4">
    <name type="scientific">Octopus bimaculoides</name>
    <name type="common">California two-spotted octopus</name>
    <dbReference type="NCBI Taxonomy" id="37653"/>
    <lineage>
        <taxon>Eukaryota</taxon>
        <taxon>Metazoa</taxon>
        <taxon>Spiralia</taxon>
        <taxon>Lophotrochozoa</taxon>
        <taxon>Mollusca</taxon>
        <taxon>Cephalopoda</taxon>
        <taxon>Coleoidea</taxon>
        <taxon>Octopodiformes</taxon>
        <taxon>Octopoda</taxon>
        <taxon>Incirrata</taxon>
        <taxon>Octopodidae</taxon>
        <taxon>Octopus</taxon>
    </lineage>
</organism>
<dbReference type="InterPro" id="IPR011701">
    <property type="entry name" value="MFS"/>
</dbReference>
<dbReference type="InterPro" id="IPR036259">
    <property type="entry name" value="MFS_trans_sf"/>
</dbReference>
<comment type="subcellular location">
    <subcellularLocation>
        <location evidence="1">Membrane</location>
        <topology evidence="1">Multi-pass membrane protein</topology>
    </subcellularLocation>
</comment>
<evidence type="ECO:0000313" key="4">
    <source>
        <dbReference type="EMBL" id="KOF62270.1"/>
    </source>
</evidence>
<evidence type="ECO:0000256" key="1">
    <source>
        <dbReference type="ARBA" id="ARBA00004141"/>
    </source>
</evidence>
<reference evidence="4" key="1">
    <citation type="submission" date="2015-07" db="EMBL/GenBank/DDBJ databases">
        <title>MeaNS - Measles Nucleotide Surveillance Program.</title>
        <authorList>
            <person name="Tran T."/>
            <person name="Druce J."/>
        </authorList>
    </citation>
    <scope>NUCLEOTIDE SEQUENCE</scope>
    <source>
        <strain evidence="4">UCB-OBI-ISO-001</strain>
        <tissue evidence="4">Gonad</tissue>
    </source>
</reference>
<dbReference type="PROSITE" id="PS50850">
    <property type="entry name" value="MFS"/>
    <property type="match status" value="1"/>
</dbReference>
<feature type="transmembrane region" description="Helical" evidence="2">
    <location>
        <begin position="148"/>
        <end position="166"/>
    </location>
</feature>
<dbReference type="GO" id="GO:0016020">
    <property type="term" value="C:membrane"/>
    <property type="evidence" value="ECO:0007669"/>
    <property type="project" value="UniProtKB-SubCell"/>
</dbReference>
<name>A0A0L8FF35_OCTBM</name>
<feature type="transmembrane region" description="Helical" evidence="2">
    <location>
        <begin position="83"/>
        <end position="110"/>
    </location>
</feature>
<keyword evidence="2" id="KW-1133">Transmembrane helix</keyword>
<accession>A0A0L8FF35</accession>
<dbReference type="PANTHER" id="PTHR11360:SF303">
    <property type="entry name" value="MAJOR FACILITATOR SUPERFAMILY (MFS) PROFILE DOMAIN-CONTAINING PROTEIN"/>
    <property type="match status" value="1"/>
</dbReference>
<dbReference type="EMBL" id="KQ434034">
    <property type="protein sequence ID" value="KOF62270.1"/>
    <property type="molecule type" value="Genomic_DNA"/>
</dbReference>
<dbReference type="InterPro" id="IPR020846">
    <property type="entry name" value="MFS_dom"/>
</dbReference>
<feature type="transmembrane region" description="Helical" evidence="2">
    <location>
        <begin position="376"/>
        <end position="400"/>
    </location>
</feature>
<feature type="transmembrane region" description="Helical" evidence="2">
    <location>
        <begin position="234"/>
        <end position="257"/>
    </location>
</feature>
<gene>
    <name evidence="4" type="ORF">OCBIM_22024524mg</name>
</gene>
<dbReference type="KEGG" id="obi:106883760"/>
<feature type="transmembrane region" description="Helical" evidence="2">
    <location>
        <begin position="172"/>
        <end position="193"/>
    </location>
</feature>
<feature type="transmembrane region" description="Helical" evidence="2">
    <location>
        <begin position="318"/>
        <end position="339"/>
    </location>
</feature>
<dbReference type="Pfam" id="PF07690">
    <property type="entry name" value="MFS_1"/>
    <property type="match status" value="1"/>
</dbReference>
<dbReference type="InterPro" id="IPR050327">
    <property type="entry name" value="Proton-linked_MCT"/>
</dbReference>
<feature type="transmembrane region" description="Helical" evidence="2">
    <location>
        <begin position="122"/>
        <end position="143"/>
    </location>
</feature>
<feature type="transmembrane region" description="Helical" evidence="2">
    <location>
        <begin position="444"/>
        <end position="467"/>
    </location>
</feature>
<dbReference type="Gene3D" id="1.20.1250.20">
    <property type="entry name" value="MFS general substrate transporter like domains"/>
    <property type="match status" value="2"/>
</dbReference>
<sequence length="499" mass="55160">MANDNEIIIQVNLLNAKSEGKRNLTEAITEICPQKGVNPGFCEDDECTNRESDINVTPDQPVRAVKCTPEDHTPSKCSTFIKYLAYVSLLYNNILGFGIAYSLGILYIYFIREFNTTKSETAMITSACSATLGCGGIFAGMLYRKIGVGWSFILASALCSIGLFASSFTPNIWFLFFSLGILFGSGAAINNIVSYAALEKLFHQNVYILSITLTICSPFGTLCVPFLVDMLLNIYSWRGALMILSGFSLNMCFSGLLSKVDRKPKSDAKVERLKIFDMKLLKNKCFLILSTAASINTCCGSLVLLLIVDFWVGKGHPMLEAITLITFVSISSMASRLVFGFLSLLFDLTPVLILIFYIVCGVGGIFFVFAPMCDTYSPLVFLAVLNGFSRGMVATIRPLVFKKVVGIEAYPIAIGFTFTVNGICTVPAATIVGKITDITQSYDFAFYLTGLFEILTFLLLASLYFLVTCQRKRNHKFKPENFTSHNLIAMKSHYEKNNR</sequence>
<keyword evidence="2" id="KW-0472">Membrane</keyword>
<dbReference type="PANTHER" id="PTHR11360">
    <property type="entry name" value="MONOCARBOXYLATE TRANSPORTER"/>
    <property type="match status" value="1"/>
</dbReference>